<dbReference type="EMBL" id="CM047586">
    <property type="protein sequence ID" value="KAI9909089.1"/>
    <property type="molecule type" value="Genomic_DNA"/>
</dbReference>
<name>A0ACC0VRI4_9STRA</name>
<proteinExistence type="predicted"/>
<protein>
    <submittedName>
        <fullName evidence="1">Uncharacterized protein</fullName>
    </submittedName>
</protein>
<dbReference type="Proteomes" id="UP001163321">
    <property type="component" value="Chromosome 7"/>
</dbReference>
<keyword evidence="2" id="KW-1185">Reference proteome</keyword>
<accession>A0ACC0VRI4</accession>
<gene>
    <name evidence="1" type="ORF">PsorP6_015199</name>
</gene>
<sequence length="339" mass="39276">MPIDESEPIYLLAVDKFRELVLGNLRFEVILTDTDLSLKNALTTLYPEVPQLLRIWHVHVNKNVEKAVADYWKTNTSNENNEENKEKRKGFLDKWNSFTTAFPSKYRHLGHSATSRGENWHRAFKRYLLSSRHDLLDLKDEWTNIIRVFLNGYIAELSHGRIRIYHDLNSKGWDDLLDLDLNKHVVPRGMKLLVDRLIYSKDELVYNKSCGGAFTQIYGIPSYHEIQNRKPLSVKIPRTTFIHIGFLNARSMAKNAASRNHLSHHQVQSSLSHKSITRGRRQKDKSTRRDPSSWELATSVSRTSPRYNDLAELVVRLLHQSTTLRSPSVQPQGTSRLPT</sequence>
<organism evidence="1 2">
    <name type="scientific">Peronosclerospora sorghi</name>
    <dbReference type="NCBI Taxonomy" id="230839"/>
    <lineage>
        <taxon>Eukaryota</taxon>
        <taxon>Sar</taxon>
        <taxon>Stramenopiles</taxon>
        <taxon>Oomycota</taxon>
        <taxon>Peronosporomycetes</taxon>
        <taxon>Peronosporales</taxon>
        <taxon>Peronosporaceae</taxon>
        <taxon>Peronosclerospora</taxon>
    </lineage>
</organism>
<evidence type="ECO:0000313" key="2">
    <source>
        <dbReference type="Proteomes" id="UP001163321"/>
    </source>
</evidence>
<evidence type="ECO:0000313" key="1">
    <source>
        <dbReference type="EMBL" id="KAI9909089.1"/>
    </source>
</evidence>
<reference evidence="1 2" key="1">
    <citation type="journal article" date="2022" name="bioRxiv">
        <title>The genome of the oomycete Peronosclerospora sorghi, a cosmopolitan pathogen of maize and sorghum, is inflated with dispersed pseudogenes.</title>
        <authorList>
            <person name="Fletcher K."/>
            <person name="Martin F."/>
            <person name="Isakeit T."/>
            <person name="Cavanaugh K."/>
            <person name="Magill C."/>
            <person name="Michelmore R."/>
        </authorList>
    </citation>
    <scope>NUCLEOTIDE SEQUENCE [LARGE SCALE GENOMIC DNA]</scope>
    <source>
        <strain evidence="1">P6</strain>
    </source>
</reference>
<comment type="caution">
    <text evidence="1">The sequence shown here is derived from an EMBL/GenBank/DDBJ whole genome shotgun (WGS) entry which is preliminary data.</text>
</comment>